<dbReference type="InterPro" id="IPR001466">
    <property type="entry name" value="Beta-lactam-related"/>
</dbReference>
<reference evidence="2 3" key="1">
    <citation type="submission" date="2013-09" db="EMBL/GenBank/DDBJ databases">
        <title>Genome sequencing of Arenimonas oryziterrae.</title>
        <authorList>
            <person name="Chen F."/>
            <person name="Wang G."/>
        </authorList>
    </citation>
    <scope>NUCLEOTIDE SEQUENCE [LARGE SCALE GENOMIC DNA]</scope>
    <source>
        <strain evidence="2 3">YC6267</strain>
    </source>
</reference>
<proteinExistence type="predicted"/>
<protein>
    <recommendedName>
        <fullName evidence="1">Beta-lactamase-related domain-containing protein</fullName>
    </recommendedName>
</protein>
<dbReference type="InterPro" id="IPR012338">
    <property type="entry name" value="Beta-lactam/transpept-like"/>
</dbReference>
<gene>
    <name evidence="2" type="ORF">N789_08205</name>
</gene>
<keyword evidence="3" id="KW-1185">Reference proteome</keyword>
<dbReference type="PATRIC" id="fig|1121015.4.peg.1134"/>
<dbReference type="Pfam" id="PF00144">
    <property type="entry name" value="Beta-lactamase"/>
    <property type="match status" value="1"/>
</dbReference>
<dbReference type="STRING" id="1121015.GCA_000420545_02092"/>
<organism evidence="2 3">
    <name type="scientific">Arenimonas oryziterrae DSM 21050 = YC6267</name>
    <dbReference type="NCBI Taxonomy" id="1121015"/>
    <lineage>
        <taxon>Bacteria</taxon>
        <taxon>Pseudomonadati</taxon>
        <taxon>Pseudomonadota</taxon>
        <taxon>Gammaproteobacteria</taxon>
        <taxon>Lysobacterales</taxon>
        <taxon>Lysobacteraceae</taxon>
        <taxon>Arenimonas</taxon>
    </lineage>
</organism>
<name>A0A091AWY2_9GAMM</name>
<dbReference type="InterPro" id="IPR050491">
    <property type="entry name" value="AmpC-like"/>
</dbReference>
<sequence>MIVQGDDTPLMFVHGLAHAGQPDRVDRTSQFYIASQTKSFVALLAARLDESGVLPLDTTLAQIWPQLILPAPADPTRITMVDLLSHQESLRTDTLNFLTAYVRAVPAADYPDLLARYTEGRSAGFRYSNLGDLIYGAALETRTGRPWQAWLQQEVLQPLRLDEVYSHSSAVPAHRLTWNHRWDGQAWIAYPPKPDELMHAAGGLLASSNDMAAWMRVNLRRRSPTGLPSAQSFELAQRPLAKANLSDGEFVCDGYSLGWYSCAYKHQPVLMHPGSYRGVVSFTVLLPATESGFSLVVNSDSAIEGLGLELIKAFIGTATGQGSETERLRKAVADYPGRLERLVAGRREAVQKARSEDAWGGWTWSPSRRETKRYVGTFHSDRLGTLVVLQGAAGLEARLGAMRLSLTPASAGLFGISESALDAPEVFRYADDVGSLRWSDDTFTRVDAAPAKTPPDE</sequence>
<evidence type="ECO:0000313" key="2">
    <source>
        <dbReference type="EMBL" id="KFN43921.1"/>
    </source>
</evidence>
<dbReference type="PANTHER" id="PTHR46825:SF15">
    <property type="entry name" value="BETA-LACTAMASE-RELATED DOMAIN-CONTAINING PROTEIN"/>
    <property type="match status" value="1"/>
</dbReference>
<comment type="caution">
    <text evidence="2">The sequence shown here is derived from an EMBL/GenBank/DDBJ whole genome shotgun (WGS) entry which is preliminary data.</text>
</comment>
<evidence type="ECO:0000259" key="1">
    <source>
        <dbReference type="Pfam" id="PF00144"/>
    </source>
</evidence>
<dbReference type="PANTHER" id="PTHR46825">
    <property type="entry name" value="D-ALANYL-D-ALANINE-CARBOXYPEPTIDASE/ENDOPEPTIDASE AMPH"/>
    <property type="match status" value="1"/>
</dbReference>
<dbReference type="Gene3D" id="3.40.710.10">
    <property type="entry name" value="DD-peptidase/beta-lactamase superfamily"/>
    <property type="match status" value="1"/>
</dbReference>
<dbReference type="SUPFAM" id="SSF56601">
    <property type="entry name" value="beta-lactamase/transpeptidase-like"/>
    <property type="match status" value="1"/>
</dbReference>
<evidence type="ECO:0000313" key="3">
    <source>
        <dbReference type="Proteomes" id="UP000029385"/>
    </source>
</evidence>
<dbReference type="EMBL" id="AVCI01000004">
    <property type="protein sequence ID" value="KFN43921.1"/>
    <property type="molecule type" value="Genomic_DNA"/>
</dbReference>
<dbReference type="eggNOG" id="COG1680">
    <property type="taxonomic scope" value="Bacteria"/>
</dbReference>
<dbReference type="AlphaFoldDB" id="A0A091AWY2"/>
<dbReference type="Proteomes" id="UP000029385">
    <property type="component" value="Unassembled WGS sequence"/>
</dbReference>
<feature type="domain" description="Beta-lactamase-related" evidence="1">
    <location>
        <begin position="3"/>
        <end position="301"/>
    </location>
</feature>
<accession>A0A091AWY2</accession>